<evidence type="ECO:0000313" key="2">
    <source>
        <dbReference type="Proteomes" id="UP000015530"/>
    </source>
</evidence>
<accession>T0KV37</accession>
<gene>
    <name evidence="1" type="ORF">CGLO_18223</name>
</gene>
<organism evidence="1 2">
    <name type="scientific">Colletotrichum gloeosporioides (strain Cg-14)</name>
    <name type="common">Anthracnose fungus</name>
    <name type="synonym">Glomerella cingulata</name>
    <dbReference type="NCBI Taxonomy" id="1237896"/>
    <lineage>
        <taxon>Eukaryota</taxon>
        <taxon>Fungi</taxon>
        <taxon>Dikarya</taxon>
        <taxon>Ascomycota</taxon>
        <taxon>Pezizomycotina</taxon>
        <taxon>Sordariomycetes</taxon>
        <taxon>Hypocreomycetidae</taxon>
        <taxon>Glomerellales</taxon>
        <taxon>Glomerellaceae</taxon>
        <taxon>Colletotrichum</taxon>
        <taxon>Colletotrichum gloeosporioides species complex</taxon>
    </lineage>
</organism>
<dbReference type="AlphaFoldDB" id="T0KV37"/>
<evidence type="ECO:0000313" key="1">
    <source>
        <dbReference type="EMBL" id="EQB43161.1"/>
    </source>
</evidence>
<protein>
    <submittedName>
        <fullName evidence="1">Uncharacterized protein</fullName>
    </submittedName>
</protein>
<comment type="caution">
    <text evidence="1">The sequence shown here is derived from an EMBL/GenBank/DDBJ whole genome shotgun (WGS) entry which is preliminary data.</text>
</comment>
<name>T0KV37_COLGC</name>
<reference evidence="2" key="1">
    <citation type="journal article" date="2013" name="Mol. Plant Microbe Interact.">
        <title>Global aspects of pacC regulation of pathogenicity genes in Colletotrichum gloeosporioides as revealed by transcriptome analysis.</title>
        <authorList>
            <person name="Alkan N."/>
            <person name="Meng X."/>
            <person name="Friedlander G."/>
            <person name="Reuveni E."/>
            <person name="Sukno S."/>
            <person name="Sherman A."/>
            <person name="Thon M."/>
            <person name="Fluhr R."/>
            <person name="Prusky D."/>
        </authorList>
    </citation>
    <scope>NUCLEOTIDE SEQUENCE [LARGE SCALE GENOMIC DNA]</scope>
    <source>
        <strain evidence="2">Cg-14</strain>
    </source>
</reference>
<sequence>MSIKDEEAARKNGYTE</sequence>
<dbReference type="HOGENOM" id="CLU_3433156_0_0_1"/>
<dbReference type="Proteomes" id="UP000015530">
    <property type="component" value="Unassembled WGS sequence"/>
</dbReference>
<proteinExistence type="predicted"/>
<dbReference type="EMBL" id="AMYD01004441">
    <property type="protein sequence ID" value="EQB43161.1"/>
    <property type="molecule type" value="Genomic_DNA"/>
</dbReference>